<organism evidence="7 8">
    <name type="scientific">Larkinella terrae</name>
    <dbReference type="NCBI Taxonomy" id="2025311"/>
    <lineage>
        <taxon>Bacteria</taxon>
        <taxon>Pseudomonadati</taxon>
        <taxon>Bacteroidota</taxon>
        <taxon>Cytophagia</taxon>
        <taxon>Cytophagales</taxon>
        <taxon>Spirosomataceae</taxon>
        <taxon>Larkinella</taxon>
    </lineage>
</organism>
<feature type="active site" description="Proton acceptor" evidence="4">
    <location>
        <position position="125"/>
    </location>
</feature>
<dbReference type="InterPro" id="IPR050179">
    <property type="entry name" value="Trans_hexapeptide_repeat"/>
</dbReference>
<dbReference type="InterPro" id="IPR020019">
    <property type="entry name" value="AcTrfase_PglD-like"/>
</dbReference>
<accession>A0A7K0EGQ3</accession>
<dbReference type="SUPFAM" id="SSF51161">
    <property type="entry name" value="Trimeric LpxA-like enzymes"/>
    <property type="match status" value="1"/>
</dbReference>
<keyword evidence="3" id="KW-0677">Repeat</keyword>
<evidence type="ECO:0000313" key="8">
    <source>
        <dbReference type="Proteomes" id="UP000441754"/>
    </source>
</evidence>
<keyword evidence="2 7" id="KW-0808">Transferase</keyword>
<evidence type="ECO:0000256" key="2">
    <source>
        <dbReference type="ARBA" id="ARBA00022679"/>
    </source>
</evidence>
<evidence type="ECO:0000259" key="6">
    <source>
        <dbReference type="Pfam" id="PF17836"/>
    </source>
</evidence>
<feature type="binding site" evidence="5">
    <location>
        <begin position="7"/>
        <end position="9"/>
    </location>
    <ligand>
        <name>substrate</name>
    </ligand>
</feature>
<dbReference type="EMBL" id="WJXZ01000002">
    <property type="protein sequence ID" value="MRS60945.1"/>
    <property type="molecule type" value="Genomic_DNA"/>
</dbReference>
<evidence type="ECO:0000256" key="3">
    <source>
        <dbReference type="ARBA" id="ARBA00022737"/>
    </source>
</evidence>
<proteinExistence type="inferred from homology"/>
<dbReference type="PANTHER" id="PTHR43300">
    <property type="entry name" value="ACETYLTRANSFERASE"/>
    <property type="match status" value="1"/>
</dbReference>
<reference evidence="7 8" key="1">
    <citation type="journal article" date="2018" name="Antonie Van Leeuwenhoek">
        <title>Larkinella terrae sp. nov., isolated from soil on Jeju Island, South Korea.</title>
        <authorList>
            <person name="Ten L.N."/>
            <person name="Jeon J."/>
            <person name="Park S.J."/>
            <person name="Park S."/>
            <person name="Lee S.Y."/>
            <person name="Kim M.K."/>
            <person name="Jung H.Y."/>
        </authorList>
    </citation>
    <scope>NUCLEOTIDE SEQUENCE [LARGE SCALE GENOMIC DNA]</scope>
    <source>
        <strain evidence="7 8">KCTC 52001</strain>
    </source>
</reference>
<evidence type="ECO:0000256" key="4">
    <source>
        <dbReference type="PIRSR" id="PIRSR620019-1"/>
    </source>
</evidence>
<dbReference type="InterPro" id="IPR011004">
    <property type="entry name" value="Trimer_LpxA-like_sf"/>
</dbReference>
<dbReference type="NCBIfam" id="TIGR03570">
    <property type="entry name" value="NeuD_NnaD"/>
    <property type="match status" value="1"/>
</dbReference>
<dbReference type="GO" id="GO:0016740">
    <property type="term" value="F:transferase activity"/>
    <property type="evidence" value="ECO:0007669"/>
    <property type="project" value="UniProtKB-KW"/>
</dbReference>
<name>A0A7K0EGQ3_9BACT</name>
<dbReference type="Pfam" id="PF17836">
    <property type="entry name" value="PglD_N"/>
    <property type="match status" value="1"/>
</dbReference>
<gene>
    <name evidence="7" type="ORF">GJJ30_06530</name>
</gene>
<comment type="similarity">
    <text evidence="1">Belongs to the transferase hexapeptide repeat family.</text>
</comment>
<comment type="caution">
    <text evidence="7">The sequence shown here is derived from an EMBL/GenBank/DDBJ whole genome shotgun (WGS) entry which is preliminary data.</text>
</comment>
<dbReference type="CDD" id="cd03360">
    <property type="entry name" value="LbH_AT_putative"/>
    <property type="match status" value="1"/>
</dbReference>
<feature type="site" description="Increases basicity of active site His" evidence="4">
    <location>
        <position position="126"/>
    </location>
</feature>
<feature type="binding site" evidence="5">
    <location>
        <position position="61"/>
    </location>
    <ligand>
        <name>substrate</name>
    </ligand>
</feature>
<dbReference type="PROSITE" id="PS00101">
    <property type="entry name" value="HEXAPEP_TRANSFERASES"/>
    <property type="match status" value="1"/>
</dbReference>
<dbReference type="InterPro" id="IPR041561">
    <property type="entry name" value="PglD_N"/>
</dbReference>
<keyword evidence="8" id="KW-1185">Reference proteome</keyword>
<sequence length="201" mass="20772">MLLYGASGHAKVIISCLHASRTSVEAIFDDDLRKESLLTIPVIGPYQTDYESNAPLIVAVGDNAIRHRLTQTVRHPYGIAIHPSAQVDSSVQIGAGSVVLHGAILQADTRIGSHVIINTGASVDHDCAVGDFAHVAPGAVLCGGIRVETGALIGAGAVICPNLNIGKWAIVGAGAVVIRPVPDYAVVVGNPGRIIKLNKTA</sequence>
<dbReference type="OrthoDB" id="708224at2"/>
<feature type="binding site" evidence="5">
    <location>
        <position position="134"/>
    </location>
    <ligand>
        <name>acetyl-CoA</name>
        <dbReference type="ChEBI" id="CHEBI:57288"/>
    </ligand>
</feature>
<dbReference type="Gene3D" id="3.40.50.20">
    <property type="match status" value="1"/>
</dbReference>
<feature type="domain" description="PglD N-terminal" evidence="6">
    <location>
        <begin position="2"/>
        <end position="72"/>
    </location>
</feature>
<protein>
    <submittedName>
        <fullName evidence="7">Acetyltransferase</fullName>
    </submittedName>
</protein>
<dbReference type="PANTHER" id="PTHR43300:SF7">
    <property type="entry name" value="UDP-N-ACETYLBACILLOSAMINE N-ACETYLTRANSFERASE"/>
    <property type="match status" value="1"/>
</dbReference>
<dbReference type="AlphaFoldDB" id="A0A7K0EGQ3"/>
<dbReference type="Gene3D" id="2.160.10.10">
    <property type="entry name" value="Hexapeptide repeat proteins"/>
    <property type="match status" value="1"/>
</dbReference>
<dbReference type="InterPro" id="IPR018357">
    <property type="entry name" value="Hexapep_transf_CS"/>
</dbReference>
<evidence type="ECO:0000256" key="5">
    <source>
        <dbReference type="PIRSR" id="PIRSR620019-2"/>
    </source>
</evidence>
<dbReference type="RefSeq" id="WP_154174334.1">
    <property type="nucleotide sequence ID" value="NZ_WJXZ01000002.1"/>
</dbReference>
<evidence type="ECO:0000256" key="1">
    <source>
        <dbReference type="ARBA" id="ARBA00007274"/>
    </source>
</evidence>
<evidence type="ECO:0000313" key="7">
    <source>
        <dbReference type="EMBL" id="MRS60945.1"/>
    </source>
</evidence>
<dbReference type="Proteomes" id="UP000441754">
    <property type="component" value="Unassembled WGS sequence"/>
</dbReference>